<evidence type="ECO:0000313" key="1">
    <source>
        <dbReference type="EMBL" id="MCZ0731175.1"/>
    </source>
</evidence>
<protein>
    <submittedName>
        <fullName evidence="1">Uncharacterized protein</fullName>
    </submittedName>
</protein>
<proteinExistence type="predicted"/>
<dbReference type="EMBL" id="JAPQYE010000015">
    <property type="protein sequence ID" value="MCZ0731175.1"/>
    <property type="molecule type" value="Genomic_DNA"/>
</dbReference>
<accession>A0ABT4HM15</accession>
<organism evidence="1 2">
    <name type="scientific">Mycolicibacterium iranicum</name>
    <name type="common">Mycobacterium iranicum</name>
    <dbReference type="NCBI Taxonomy" id="912594"/>
    <lineage>
        <taxon>Bacteria</taxon>
        <taxon>Bacillati</taxon>
        <taxon>Actinomycetota</taxon>
        <taxon>Actinomycetes</taxon>
        <taxon>Mycobacteriales</taxon>
        <taxon>Mycobacteriaceae</taxon>
        <taxon>Mycolicibacterium</taxon>
    </lineage>
</organism>
<comment type="caution">
    <text evidence="1">The sequence shown here is derived from an EMBL/GenBank/DDBJ whole genome shotgun (WGS) entry which is preliminary data.</text>
</comment>
<sequence length="46" mass="5047">MPQWVHGAFVADLASEHDALADILAVVHEGLLREGTSPHPDLRWTS</sequence>
<reference evidence="1" key="1">
    <citation type="submission" date="2022-12" db="EMBL/GenBank/DDBJ databases">
        <title>Whole genome sequence of Mycolicibacterium iranicum strain SBH312.</title>
        <authorList>
            <person name="Jani J."/>
            <person name="Arifin Mustapha Z."/>
            <person name="Ahmed K."/>
            <person name="Kai Ling C."/>
        </authorList>
    </citation>
    <scope>NUCLEOTIDE SEQUENCE</scope>
    <source>
        <strain evidence="1">SBH312</strain>
    </source>
</reference>
<gene>
    <name evidence="1" type="ORF">OY187_24270</name>
</gene>
<dbReference type="Proteomes" id="UP001084650">
    <property type="component" value="Unassembled WGS sequence"/>
</dbReference>
<name>A0ABT4HM15_MYCIR</name>
<keyword evidence="2" id="KW-1185">Reference proteome</keyword>
<evidence type="ECO:0000313" key="2">
    <source>
        <dbReference type="Proteomes" id="UP001084650"/>
    </source>
</evidence>
<dbReference type="RefSeq" id="WP_162562273.1">
    <property type="nucleotide sequence ID" value="NZ_JAPQYE010000015.1"/>
</dbReference>